<dbReference type="PANTHER" id="PTHR42759">
    <property type="entry name" value="MOXR FAMILY PROTEIN"/>
    <property type="match status" value="1"/>
</dbReference>
<evidence type="ECO:0000259" key="5">
    <source>
        <dbReference type="Pfam" id="PF17863"/>
    </source>
</evidence>
<dbReference type="AlphaFoldDB" id="A0A078ML11"/>
<dbReference type="CDD" id="cd00009">
    <property type="entry name" value="AAA"/>
    <property type="match status" value="1"/>
</dbReference>
<dbReference type="Pfam" id="PF07726">
    <property type="entry name" value="AAA_3"/>
    <property type="match status" value="1"/>
</dbReference>
<dbReference type="Pfam" id="PF17863">
    <property type="entry name" value="AAA_lid_2"/>
    <property type="match status" value="1"/>
</dbReference>
<dbReference type="RefSeq" id="WP_044499756.1">
    <property type="nucleotide sequence ID" value="NZ_LK391969.1"/>
</dbReference>
<dbReference type="InterPro" id="IPR041628">
    <property type="entry name" value="ChlI/MoxR_AAA_lid"/>
</dbReference>
<feature type="domain" description="ATPase AAA-3" evidence="4">
    <location>
        <begin position="35"/>
        <end position="165"/>
    </location>
</feature>
<gene>
    <name evidence="6" type="ORF">BN1049_02072</name>
</gene>
<keyword evidence="2" id="KW-0067">ATP-binding</keyword>
<dbReference type="InterPro" id="IPR027417">
    <property type="entry name" value="P-loop_NTPase"/>
</dbReference>
<protein>
    <submittedName>
        <fullName evidence="6">ATPase</fullName>
    </submittedName>
</protein>
<feature type="domain" description="ChlI/MoxR AAA lid" evidence="5">
    <location>
        <begin position="228"/>
        <end position="286"/>
    </location>
</feature>
<name>A0A078ML11_9PSED</name>
<comment type="similarity">
    <text evidence="3">Belongs to the MoxR family.</text>
</comment>
<evidence type="ECO:0000256" key="2">
    <source>
        <dbReference type="ARBA" id="ARBA00022840"/>
    </source>
</evidence>
<accession>A0A078ML11</accession>
<evidence type="ECO:0000259" key="4">
    <source>
        <dbReference type="Pfam" id="PF07726"/>
    </source>
</evidence>
<dbReference type="GO" id="GO:0005524">
    <property type="term" value="F:ATP binding"/>
    <property type="evidence" value="ECO:0007669"/>
    <property type="project" value="UniProtKB-KW"/>
</dbReference>
<sequence>MKDVLSKATDAINHVLLGKQHAVKLAVACILARGHLLIEDLPGMGKTTLSQALARVMGLSYQRIQFTSDLLPGDILGTSVFDRNTGAFVFHPGPIFAELVLADEINRATPKSQSALLEAMEEGQVTVDGATRPLPDPFFVIATQNPASQGGTFALPESQLDRFLMRLSLGYPAAAAEKTLLLGGTGRARLDDLTPALTRAQLLALQAAVPQVTASEAVIDYILRLVARTRESKLCAWGLSPRASLGLLAAARAWAMLEHRAYVIPEDVQAVLPAVVSHRLRASDDPAGHGGGSLAQRLLNEVPAV</sequence>
<keyword evidence="1" id="KW-0547">Nucleotide-binding</keyword>
<evidence type="ECO:0000256" key="3">
    <source>
        <dbReference type="ARBA" id="ARBA00061607"/>
    </source>
</evidence>
<dbReference type="PANTHER" id="PTHR42759:SF5">
    <property type="entry name" value="METHANOL DEHYDROGENASE REGULATOR"/>
    <property type="match status" value="1"/>
</dbReference>
<organism evidence="6">
    <name type="scientific">Pseudomonas saudimassiliensis</name>
    <dbReference type="NCBI Taxonomy" id="1461581"/>
    <lineage>
        <taxon>Bacteria</taxon>
        <taxon>Pseudomonadati</taxon>
        <taxon>Pseudomonadota</taxon>
        <taxon>Gammaproteobacteria</taxon>
        <taxon>Pseudomonadales</taxon>
        <taxon>Pseudomonadaceae</taxon>
        <taxon>Pseudomonas</taxon>
    </lineage>
</organism>
<dbReference type="PATRIC" id="fig|1461581.3.peg.2043"/>
<dbReference type="OrthoDB" id="9808397at2"/>
<dbReference type="EMBL" id="LK391969">
    <property type="protein sequence ID" value="CEF27127.1"/>
    <property type="molecule type" value="Genomic_DNA"/>
</dbReference>
<dbReference type="InterPro" id="IPR011703">
    <property type="entry name" value="ATPase_AAA-3"/>
</dbReference>
<dbReference type="EMBL" id="LM997413">
    <property type="protein sequence ID" value="CEA05426.1"/>
    <property type="molecule type" value="Genomic_DNA"/>
</dbReference>
<proteinExistence type="inferred from homology"/>
<evidence type="ECO:0000256" key="1">
    <source>
        <dbReference type="ARBA" id="ARBA00022741"/>
    </source>
</evidence>
<evidence type="ECO:0000313" key="6">
    <source>
        <dbReference type="EMBL" id="CEA05426.1"/>
    </source>
</evidence>
<dbReference type="GO" id="GO:0016887">
    <property type="term" value="F:ATP hydrolysis activity"/>
    <property type="evidence" value="ECO:0007669"/>
    <property type="project" value="InterPro"/>
</dbReference>
<dbReference type="SUPFAM" id="SSF52540">
    <property type="entry name" value="P-loop containing nucleoside triphosphate hydrolases"/>
    <property type="match status" value="1"/>
</dbReference>
<dbReference type="FunFam" id="3.40.50.300:FF:000640">
    <property type="entry name" value="MoxR family ATPase"/>
    <property type="match status" value="1"/>
</dbReference>
<dbReference type="Gene3D" id="1.10.8.80">
    <property type="entry name" value="Magnesium chelatase subunit I, C-Terminal domain"/>
    <property type="match status" value="1"/>
</dbReference>
<dbReference type="PIRSF" id="PIRSF002849">
    <property type="entry name" value="AAA_ATPase_chaperone_MoxR_prd"/>
    <property type="match status" value="1"/>
</dbReference>
<dbReference type="InterPro" id="IPR050764">
    <property type="entry name" value="CbbQ/NirQ/NorQ/GpvN"/>
</dbReference>
<dbReference type="Gene3D" id="3.40.50.300">
    <property type="entry name" value="P-loop containing nucleotide triphosphate hydrolases"/>
    <property type="match status" value="1"/>
</dbReference>
<reference evidence="6" key="1">
    <citation type="submission" date="2014-07" db="EMBL/GenBank/DDBJ databases">
        <authorList>
            <person name="Urmite Genomes Urmite Genomes"/>
        </authorList>
    </citation>
    <scope>NUCLEOTIDE SEQUENCE</scope>
    <source>
        <strain evidence="6">12M76_air</strain>
    </source>
</reference>